<organism evidence="2 3">
    <name type="scientific">Dyadobacter beijingensis</name>
    <dbReference type="NCBI Taxonomy" id="365489"/>
    <lineage>
        <taxon>Bacteria</taxon>
        <taxon>Pseudomonadati</taxon>
        <taxon>Bacteroidota</taxon>
        <taxon>Cytophagia</taxon>
        <taxon>Cytophagales</taxon>
        <taxon>Spirosomataceae</taxon>
        <taxon>Dyadobacter</taxon>
    </lineage>
</organism>
<dbReference type="Proteomes" id="UP000632339">
    <property type="component" value="Unassembled WGS sequence"/>
</dbReference>
<reference evidence="3" key="1">
    <citation type="journal article" date="2019" name="Int. J. Syst. Evol. Microbiol.">
        <title>The Global Catalogue of Microorganisms (GCM) 10K type strain sequencing project: providing services to taxonomists for standard genome sequencing and annotation.</title>
        <authorList>
            <consortium name="The Broad Institute Genomics Platform"/>
            <consortium name="The Broad Institute Genome Sequencing Center for Infectious Disease"/>
            <person name="Wu L."/>
            <person name="Ma J."/>
        </authorList>
    </citation>
    <scope>NUCLEOTIDE SEQUENCE [LARGE SCALE GENOMIC DNA]</scope>
    <source>
        <strain evidence="3">CGMCC 1.6375</strain>
    </source>
</reference>
<protein>
    <submittedName>
        <fullName evidence="2">Uncharacterized protein</fullName>
    </submittedName>
</protein>
<accession>A0ABQ2HLC3</accession>
<proteinExistence type="predicted"/>
<dbReference type="EMBL" id="BMLI01000001">
    <property type="protein sequence ID" value="GGM85230.1"/>
    <property type="molecule type" value="Genomic_DNA"/>
</dbReference>
<comment type="caution">
    <text evidence="2">The sequence shown here is derived from an EMBL/GenBank/DDBJ whole genome shotgun (WGS) entry which is preliminary data.</text>
</comment>
<feature type="region of interest" description="Disordered" evidence="1">
    <location>
        <begin position="32"/>
        <end position="59"/>
    </location>
</feature>
<sequence length="59" mass="6508">MAPAELPEQTSQEAPPEPFYMLMIGFYKQDAPAGAPRNPRIKISLPNRHISPSPYVTGV</sequence>
<keyword evidence="3" id="KW-1185">Reference proteome</keyword>
<evidence type="ECO:0000313" key="2">
    <source>
        <dbReference type="EMBL" id="GGM85230.1"/>
    </source>
</evidence>
<gene>
    <name evidence="2" type="ORF">GCM10010967_16540</name>
</gene>
<name>A0ABQ2HLC3_9BACT</name>
<evidence type="ECO:0000313" key="3">
    <source>
        <dbReference type="Proteomes" id="UP000632339"/>
    </source>
</evidence>
<evidence type="ECO:0000256" key="1">
    <source>
        <dbReference type="SAM" id="MobiDB-lite"/>
    </source>
</evidence>